<evidence type="ECO:0000313" key="2">
    <source>
        <dbReference type="EMBL" id="MBB6576804.1"/>
    </source>
</evidence>
<sequence length="510" mass="53708">MKKNVLALSIAAMIGGFAGSANALTAATATAFEQNDGGAGHILVVPYFTTQNNNMSVIHVVNTDTQNGKALKVRFRGAANSDDILDFTVFLSPYDVWTGSVQADANGSYFMTADNSCMYPDIRKVKQSFIQDRLSDSWSAEKRVNNTKEGYIEILNMADIPPSTVSGTLYPAIKHKSGGAPSCDEAVLAKTLSINPEKAADATALGYDTPTGGLTGDWYILNVNQTTTFSGAATAIKAVDANGANARGNFVAFPQDNLSPAVGNTDLYTADPLFISTAVDKGNVAQNKLIQIANYDLPDLSTPYLTNNVGVPAQQASTLTAAVANNGVANQFATDTLIDAKTDWVLSMPLRRYSVGANYAAATKDNAYQVFNPAVLNPANGQPFFARSITSVDADGNICVDTASNTFYDREESSVTNGAVVSPGTAKKIRLCGEVNVLAFKDAGASVLGATVARQTAAVQYENGWGKVNYGSNNAFPVVGSSFIKLTNSGGAANGFSGTYGITWPHRFSK</sequence>
<reference evidence="2 3" key="1">
    <citation type="submission" date="2020-08" db="EMBL/GenBank/DDBJ databases">
        <title>Functional genomics of gut bacteria from endangered species of beetles.</title>
        <authorList>
            <person name="Carlos-Shanley C."/>
        </authorList>
    </citation>
    <scope>NUCLEOTIDE SEQUENCE [LARGE SCALE GENOMIC DNA]</scope>
    <source>
        <strain evidence="2 3">S00124</strain>
    </source>
</reference>
<protein>
    <recommendedName>
        <fullName evidence="4">Cell surface protein</fullName>
    </recommendedName>
</protein>
<evidence type="ECO:0000313" key="3">
    <source>
        <dbReference type="Proteomes" id="UP000562492"/>
    </source>
</evidence>
<comment type="caution">
    <text evidence="2">The sequence shown here is derived from an EMBL/GenBank/DDBJ whole genome shotgun (WGS) entry which is preliminary data.</text>
</comment>
<dbReference type="Proteomes" id="UP000562492">
    <property type="component" value="Unassembled WGS sequence"/>
</dbReference>
<organism evidence="2 3">
    <name type="scientific">Comamonas odontotermitis</name>
    <dbReference type="NCBI Taxonomy" id="379895"/>
    <lineage>
        <taxon>Bacteria</taxon>
        <taxon>Pseudomonadati</taxon>
        <taxon>Pseudomonadota</taxon>
        <taxon>Betaproteobacteria</taxon>
        <taxon>Burkholderiales</taxon>
        <taxon>Comamonadaceae</taxon>
        <taxon>Comamonas</taxon>
    </lineage>
</organism>
<keyword evidence="1" id="KW-0732">Signal</keyword>
<evidence type="ECO:0008006" key="4">
    <source>
        <dbReference type="Google" id="ProtNLM"/>
    </source>
</evidence>
<dbReference type="RefSeq" id="WP_184705622.1">
    <property type="nucleotide sequence ID" value="NZ_JACHKZ010000003.1"/>
</dbReference>
<feature type="signal peptide" evidence="1">
    <location>
        <begin position="1"/>
        <end position="23"/>
    </location>
</feature>
<evidence type="ECO:0000256" key="1">
    <source>
        <dbReference type="SAM" id="SignalP"/>
    </source>
</evidence>
<gene>
    <name evidence="2" type="ORF">HNP33_000852</name>
</gene>
<name>A0ABR6RCP1_9BURK</name>
<dbReference type="EMBL" id="JACHKZ010000003">
    <property type="protein sequence ID" value="MBB6576804.1"/>
    <property type="molecule type" value="Genomic_DNA"/>
</dbReference>
<proteinExistence type="predicted"/>
<accession>A0ABR6RCP1</accession>
<feature type="chain" id="PRO_5045242566" description="Cell surface protein" evidence="1">
    <location>
        <begin position="24"/>
        <end position="510"/>
    </location>
</feature>
<keyword evidence="3" id="KW-1185">Reference proteome</keyword>